<organism evidence="2 5">
    <name type="scientific">Araneus ventricosus</name>
    <name type="common">Orbweaver spider</name>
    <name type="synonym">Epeira ventricosa</name>
    <dbReference type="NCBI Taxonomy" id="182803"/>
    <lineage>
        <taxon>Eukaryota</taxon>
        <taxon>Metazoa</taxon>
        <taxon>Ecdysozoa</taxon>
        <taxon>Arthropoda</taxon>
        <taxon>Chelicerata</taxon>
        <taxon>Arachnida</taxon>
        <taxon>Araneae</taxon>
        <taxon>Araneomorphae</taxon>
        <taxon>Entelegynae</taxon>
        <taxon>Araneoidea</taxon>
        <taxon>Araneidae</taxon>
        <taxon>Araneus</taxon>
    </lineage>
</organism>
<evidence type="ECO:0000313" key="2">
    <source>
        <dbReference type="EMBL" id="GBN76179.1"/>
    </source>
</evidence>
<dbReference type="EMBL" id="BGPR01145671">
    <property type="protein sequence ID" value="GBN76227.1"/>
    <property type="molecule type" value="Genomic_DNA"/>
</dbReference>
<evidence type="ECO:0000256" key="1">
    <source>
        <dbReference type="SAM" id="MobiDB-lite"/>
    </source>
</evidence>
<proteinExistence type="predicted"/>
<dbReference type="AlphaFoldDB" id="A0A4Y2RLP3"/>
<name>A0A4Y2RLP3_ARAVE</name>
<dbReference type="EMBL" id="BGPR01145642">
    <property type="protein sequence ID" value="GBN76179.1"/>
    <property type="molecule type" value="Genomic_DNA"/>
</dbReference>
<dbReference type="EMBL" id="BGPR01145653">
    <property type="protein sequence ID" value="GBN76201.1"/>
    <property type="molecule type" value="Genomic_DNA"/>
</dbReference>
<feature type="region of interest" description="Disordered" evidence="1">
    <location>
        <begin position="11"/>
        <end position="44"/>
    </location>
</feature>
<gene>
    <name evidence="3" type="ORF">AVEN_114032_1</name>
    <name evidence="4" type="ORF">AVEN_222473_1</name>
    <name evidence="2" type="ORF">AVEN_40036_1</name>
</gene>
<sequence length="100" mass="11397">MNGLLEFQPRNPICGPVKTDKKRKSAEKFDSSSSSNKRKDKPGTEVIFPKVDIDKYIEILKFIHGENKSACKDAGCYVNFISRQLYRKKRNSAEKLDSPS</sequence>
<comment type="caution">
    <text evidence="2">The sequence shown here is derived from an EMBL/GenBank/DDBJ whole genome shotgun (WGS) entry which is preliminary data.</text>
</comment>
<reference evidence="2 5" key="1">
    <citation type="journal article" date="2019" name="Sci. Rep.">
        <title>Orb-weaving spider Araneus ventricosus genome elucidates the spidroin gene catalogue.</title>
        <authorList>
            <person name="Kono N."/>
            <person name="Nakamura H."/>
            <person name="Ohtoshi R."/>
            <person name="Moran D.A.P."/>
            <person name="Shinohara A."/>
            <person name="Yoshida Y."/>
            <person name="Fujiwara M."/>
            <person name="Mori M."/>
            <person name="Tomita M."/>
            <person name="Arakawa K."/>
        </authorList>
    </citation>
    <scope>NUCLEOTIDE SEQUENCE [LARGE SCALE GENOMIC DNA]</scope>
</reference>
<evidence type="ECO:0000313" key="4">
    <source>
        <dbReference type="EMBL" id="GBN76227.1"/>
    </source>
</evidence>
<evidence type="ECO:0000313" key="5">
    <source>
        <dbReference type="Proteomes" id="UP000499080"/>
    </source>
</evidence>
<evidence type="ECO:0000313" key="3">
    <source>
        <dbReference type="EMBL" id="GBN76201.1"/>
    </source>
</evidence>
<protein>
    <submittedName>
        <fullName evidence="2">Uncharacterized protein</fullName>
    </submittedName>
</protein>
<dbReference type="Proteomes" id="UP000499080">
    <property type="component" value="Unassembled WGS sequence"/>
</dbReference>
<accession>A0A4Y2RLP3</accession>
<keyword evidence="5" id="KW-1185">Reference proteome</keyword>